<dbReference type="Proteomes" id="UP001597497">
    <property type="component" value="Unassembled WGS sequence"/>
</dbReference>
<dbReference type="EMBL" id="JBHUMM010000002">
    <property type="protein sequence ID" value="MFD2670387.1"/>
    <property type="molecule type" value="Genomic_DNA"/>
</dbReference>
<accession>A0ABW5R5U0</accession>
<dbReference type="GO" id="GO:0016853">
    <property type="term" value="F:isomerase activity"/>
    <property type="evidence" value="ECO:0007669"/>
    <property type="project" value="UniProtKB-KW"/>
</dbReference>
<dbReference type="SUPFAM" id="SSF51658">
    <property type="entry name" value="Xylose isomerase-like"/>
    <property type="match status" value="1"/>
</dbReference>
<dbReference type="PANTHER" id="PTHR12110">
    <property type="entry name" value="HYDROXYPYRUVATE ISOMERASE"/>
    <property type="match status" value="1"/>
</dbReference>
<comment type="caution">
    <text evidence="2">The sequence shown here is derived from an EMBL/GenBank/DDBJ whole genome shotgun (WGS) entry which is preliminary data.</text>
</comment>
<sequence>MKIGVQLYTVRDETEKDFIGTLEKIAEMGYEGVEFAGYGDLPATELRGHLDRLGLQAAGSHVSLEAMLEDADGQVAAMKTLGGTYLIIPFVDESKREDEAAWIEVFEQLGRISEKCQEAGLQFCYHNHDFELTSHVQGMPALDAMAKHLSSQQLKLELDVCWIQHAGLSPVSYIQQYRQRVPLIHYKDLALAEDGTPLTVELGKGQLPLQAIAAAADQNGVEWLIVEQDECQIGSLDSIRNNRQWIRQHLSL</sequence>
<proteinExistence type="predicted"/>
<dbReference type="InterPro" id="IPR013022">
    <property type="entry name" value="Xyl_isomerase-like_TIM-brl"/>
</dbReference>
<evidence type="ECO:0000313" key="3">
    <source>
        <dbReference type="Proteomes" id="UP001597497"/>
    </source>
</evidence>
<reference evidence="3" key="1">
    <citation type="journal article" date="2019" name="Int. J. Syst. Evol. Microbiol.">
        <title>The Global Catalogue of Microorganisms (GCM) 10K type strain sequencing project: providing services to taxonomists for standard genome sequencing and annotation.</title>
        <authorList>
            <consortium name="The Broad Institute Genomics Platform"/>
            <consortium name="The Broad Institute Genome Sequencing Center for Infectious Disease"/>
            <person name="Wu L."/>
            <person name="Ma J."/>
        </authorList>
    </citation>
    <scope>NUCLEOTIDE SEQUENCE [LARGE SCALE GENOMIC DNA]</scope>
    <source>
        <strain evidence="3">KCTC 33676</strain>
    </source>
</reference>
<dbReference type="InterPro" id="IPR050312">
    <property type="entry name" value="IolE/XylAMocC-like"/>
</dbReference>
<evidence type="ECO:0000313" key="2">
    <source>
        <dbReference type="EMBL" id="MFD2670387.1"/>
    </source>
</evidence>
<keyword evidence="2" id="KW-0413">Isomerase</keyword>
<dbReference type="PANTHER" id="PTHR12110:SF41">
    <property type="entry name" value="INOSOSE DEHYDRATASE"/>
    <property type="match status" value="1"/>
</dbReference>
<gene>
    <name evidence="2" type="ORF">ACFSUC_02050</name>
</gene>
<feature type="domain" description="Xylose isomerase-like TIM barrel" evidence="1">
    <location>
        <begin position="22"/>
        <end position="248"/>
    </location>
</feature>
<keyword evidence="3" id="KW-1185">Reference proteome</keyword>
<evidence type="ECO:0000259" key="1">
    <source>
        <dbReference type="Pfam" id="PF01261"/>
    </source>
</evidence>
<name>A0ABW5R5U0_9BACL</name>
<organism evidence="2 3">
    <name type="scientific">Marinicrinis sediminis</name>
    <dbReference type="NCBI Taxonomy" id="1652465"/>
    <lineage>
        <taxon>Bacteria</taxon>
        <taxon>Bacillati</taxon>
        <taxon>Bacillota</taxon>
        <taxon>Bacilli</taxon>
        <taxon>Bacillales</taxon>
        <taxon>Paenibacillaceae</taxon>
    </lineage>
</organism>
<dbReference type="Gene3D" id="3.20.20.150">
    <property type="entry name" value="Divalent-metal-dependent TIM barrel enzymes"/>
    <property type="match status" value="1"/>
</dbReference>
<protein>
    <submittedName>
        <fullName evidence="2">Sugar phosphate isomerase/epimerase family protein</fullName>
    </submittedName>
</protein>
<dbReference type="RefSeq" id="WP_379927768.1">
    <property type="nucleotide sequence ID" value="NZ_JBHUMM010000002.1"/>
</dbReference>
<dbReference type="InterPro" id="IPR036237">
    <property type="entry name" value="Xyl_isomerase-like_sf"/>
</dbReference>
<dbReference type="Pfam" id="PF01261">
    <property type="entry name" value="AP_endonuc_2"/>
    <property type="match status" value="1"/>
</dbReference>